<dbReference type="Proteomes" id="UP000217349">
    <property type="component" value="Chromosome"/>
</dbReference>
<protein>
    <submittedName>
        <fullName evidence="1">Diguanylate cyclase</fullName>
    </submittedName>
</protein>
<dbReference type="KEGG" id="sulj:SJPD1_1280"/>
<proteinExistence type="predicted"/>
<reference evidence="2" key="1">
    <citation type="submission" date="2017-09" db="EMBL/GenBank/DDBJ databases">
        <title>The complete genome of Sulfurospirillum sp. JPD-1.</title>
        <authorList>
            <person name="Goris T."/>
        </authorList>
    </citation>
    <scope>NUCLEOTIDE SEQUENCE [LARGE SCALE GENOMIC DNA]</scope>
    <source>
        <strain evidence="2">JPD-1</strain>
    </source>
</reference>
<name>A0A290HUP8_9BACT</name>
<evidence type="ECO:0000313" key="2">
    <source>
        <dbReference type="Proteomes" id="UP000217349"/>
    </source>
</evidence>
<accession>A0A290HUP8</accession>
<dbReference type="EMBL" id="CP023275">
    <property type="protein sequence ID" value="ATB69390.1"/>
    <property type="molecule type" value="Genomic_DNA"/>
</dbReference>
<dbReference type="AlphaFoldDB" id="A0A290HUP8"/>
<gene>
    <name evidence="1" type="ORF">SJPD1_1280</name>
</gene>
<organism evidence="1 2">
    <name type="scientific">Sulfurospirillum diekertiae</name>
    <dbReference type="NCBI Taxonomy" id="1854492"/>
    <lineage>
        <taxon>Bacteria</taxon>
        <taxon>Pseudomonadati</taxon>
        <taxon>Campylobacterota</taxon>
        <taxon>Epsilonproteobacteria</taxon>
        <taxon>Campylobacterales</taxon>
        <taxon>Sulfurospirillaceae</taxon>
        <taxon>Sulfurospirillum</taxon>
    </lineage>
</organism>
<sequence length="82" mass="10029">MILLAKKIQHFVDLIVAKSLSQNEEEIFRLNHYVAYHLNFRRSNFQLLFLANFINQTYPYKRWQQKAQYLYSKLTLNQFLSK</sequence>
<evidence type="ECO:0000313" key="1">
    <source>
        <dbReference type="EMBL" id="ATB69390.1"/>
    </source>
</evidence>